<feature type="transmembrane region" description="Helical" evidence="9">
    <location>
        <begin position="201"/>
        <end position="221"/>
    </location>
</feature>
<evidence type="ECO:0000256" key="5">
    <source>
        <dbReference type="ARBA" id="ARBA00022692"/>
    </source>
</evidence>
<evidence type="ECO:0000256" key="2">
    <source>
        <dbReference type="ARBA" id="ARBA00008540"/>
    </source>
</evidence>
<dbReference type="NCBIfam" id="TIGR00796">
    <property type="entry name" value="livcs"/>
    <property type="match status" value="1"/>
</dbReference>
<evidence type="ECO:0000313" key="11">
    <source>
        <dbReference type="Proteomes" id="UP000239614"/>
    </source>
</evidence>
<keyword evidence="5 9" id="KW-0812">Transmembrane</keyword>
<feature type="transmembrane region" description="Helical" evidence="9">
    <location>
        <begin position="159"/>
        <end position="181"/>
    </location>
</feature>
<feature type="transmembrane region" description="Helical" evidence="9">
    <location>
        <begin position="378"/>
        <end position="399"/>
    </location>
</feature>
<feature type="transmembrane region" description="Helical" evidence="9">
    <location>
        <begin position="286"/>
        <end position="311"/>
    </location>
</feature>
<protein>
    <recommendedName>
        <fullName evidence="9">Branched-chain amino acid transport system carrier protein</fullName>
    </recommendedName>
</protein>
<dbReference type="GO" id="GO:0015818">
    <property type="term" value="P:isoleucine transport"/>
    <property type="evidence" value="ECO:0007669"/>
    <property type="project" value="TreeGrafter"/>
</dbReference>
<dbReference type="PANTHER" id="PTHR30588">
    <property type="entry name" value="BRANCHED-CHAIN AMINO ACID TRANSPORT SYSTEM 2 CARRIER PROTEIN"/>
    <property type="match status" value="1"/>
</dbReference>
<evidence type="ECO:0000313" key="10">
    <source>
        <dbReference type="EMBL" id="PRR73770.1"/>
    </source>
</evidence>
<gene>
    <name evidence="10" type="primary">brnQ_1</name>
    <name evidence="10" type="ORF">CPAL_11400</name>
</gene>
<keyword evidence="11" id="KW-1185">Reference proteome</keyword>
<comment type="function">
    <text evidence="9">Component of the transport system for branched-chain amino acids.</text>
</comment>
<dbReference type="InterPro" id="IPR004685">
    <property type="entry name" value="Brnchd-chn_aa_trnsp_Livcs"/>
</dbReference>
<comment type="subcellular location">
    <subcellularLocation>
        <location evidence="1 9">Cell membrane</location>
        <topology evidence="1 9">Multi-pass membrane protein</topology>
    </subcellularLocation>
</comment>
<keyword evidence="6 9" id="KW-0029">Amino-acid transport</keyword>
<evidence type="ECO:0000256" key="1">
    <source>
        <dbReference type="ARBA" id="ARBA00004651"/>
    </source>
</evidence>
<dbReference type="Pfam" id="PF05525">
    <property type="entry name" value="Branch_AA_trans"/>
    <property type="match status" value="1"/>
</dbReference>
<evidence type="ECO:0000256" key="9">
    <source>
        <dbReference type="RuleBase" id="RU362122"/>
    </source>
</evidence>
<dbReference type="GO" id="GO:0015820">
    <property type="term" value="P:L-leucine transport"/>
    <property type="evidence" value="ECO:0007669"/>
    <property type="project" value="TreeGrafter"/>
</dbReference>
<evidence type="ECO:0000256" key="8">
    <source>
        <dbReference type="ARBA" id="ARBA00023136"/>
    </source>
</evidence>
<feature type="transmembrane region" description="Helical" evidence="9">
    <location>
        <begin position="349"/>
        <end position="366"/>
    </location>
</feature>
<dbReference type="GO" id="GO:0015190">
    <property type="term" value="F:L-leucine transmembrane transporter activity"/>
    <property type="evidence" value="ECO:0007669"/>
    <property type="project" value="TreeGrafter"/>
</dbReference>
<evidence type="ECO:0000256" key="6">
    <source>
        <dbReference type="ARBA" id="ARBA00022970"/>
    </source>
</evidence>
<evidence type="ECO:0000256" key="7">
    <source>
        <dbReference type="ARBA" id="ARBA00022989"/>
    </source>
</evidence>
<feature type="transmembrane region" description="Helical" evidence="9">
    <location>
        <begin position="233"/>
        <end position="255"/>
    </location>
</feature>
<dbReference type="PANTHER" id="PTHR30588:SF0">
    <property type="entry name" value="BRANCHED-CHAIN AMINO ACID PERMEASE BRNQ"/>
    <property type="match status" value="1"/>
</dbReference>
<organism evidence="10 11">
    <name type="scientific">Clostridium thermopalmarium DSM 5974</name>
    <dbReference type="NCBI Taxonomy" id="1121340"/>
    <lineage>
        <taxon>Bacteria</taxon>
        <taxon>Bacillati</taxon>
        <taxon>Bacillota</taxon>
        <taxon>Clostridia</taxon>
        <taxon>Eubacteriales</taxon>
        <taxon>Clostridiaceae</taxon>
        <taxon>Clostridium</taxon>
    </lineage>
</organism>
<comment type="similarity">
    <text evidence="2 9">Belongs to the branched chain amino acid transporter family.</text>
</comment>
<feature type="transmembrane region" description="Helical" evidence="9">
    <location>
        <begin position="423"/>
        <end position="440"/>
    </location>
</feature>
<comment type="caution">
    <text evidence="10">The sequence shown here is derived from an EMBL/GenBank/DDBJ whole genome shotgun (WGS) entry which is preliminary data.</text>
</comment>
<proteinExistence type="inferred from homology"/>
<keyword evidence="4" id="KW-1003">Cell membrane</keyword>
<evidence type="ECO:0000256" key="3">
    <source>
        <dbReference type="ARBA" id="ARBA00022448"/>
    </source>
</evidence>
<keyword evidence="7 9" id="KW-1133">Transmembrane helix</keyword>
<reference evidence="10 11" key="1">
    <citation type="submission" date="2018-03" db="EMBL/GenBank/DDBJ databases">
        <title>Genome sequence of Clostridium thermopalmarium DSM 5974.</title>
        <authorList>
            <person name="Poehlein A."/>
            <person name="Daniel R."/>
        </authorList>
    </citation>
    <scope>NUCLEOTIDE SEQUENCE [LARGE SCALE GENOMIC DNA]</scope>
    <source>
        <strain evidence="10 11">DSM 5974</strain>
    </source>
</reference>
<dbReference type="GO" id="GO:0005304">
    <property type="term" value="F:L-valine transmembrane transporter activity"/>
    <property type="evidence" value="ECO:0007669"/>
    <property type="project" value="TreeGrafter"/>
</dbReference>
<comment type="caution">
    <text evidence="9">Lacks conserved residue(s) required for the propagation of feature annotation.</text>
</comment>
<dbReference type="GO" id="GO:0005886">
    <property type="term" value="C:plasma membrane"/>
    <property type="evidence" value="ECO:0007669"/>
    <property type="project" value="UniProtKB-SubCell"/>
</dbReference>
<dbReference type="GO" id="GO:0015188">
    <property type="term" value="F:L-isoleucine transmembrane transporter activity"/>
    <property type="evidence" value="ECO:0007669"/>
    <property type="project" value="TreeGrafter"/>
</dbReference>
<keyword evidence="8 9" id="KW-0472">Membrane</keyword>
<dbReference type="EMBL" id="PVXN01000024">
    <property type="protein sequence ID" value="PRR73770.1"/>
    <property type="molecule type" value="Genomic_DNA"/>
</dbReference>
<feature type="transmembrane region" description="Helical" evidence="9">
    <location>
        <begin position="46"/>
        <end position="69"/>
    </location>
</feature>
<feature type="transmembrane region" description="Helical" evidence="9">
    <location>
        <begin position="323"/>
        <end position="343"/>
    </location>
</feature>
<evidence type="ECO:0000256" key="4">
    <source>
        <dbReference type="ARBA" id="ARBA00022475"/>
    </source>
</evidence>
<dbReference type="AlphaFoldDB" id="A0A2T0ATL2"/>
<accession>A0A2T0ATL2</accession>
<keyword evidence="3 9" id="KW-0813">Transport</keyword>
<sequence>MSKSLNKNGDLKLAVLLSMGGALFSMHFGASSMVWPVNWGKESGTSVWAAFAGAFITALLLTLLGYVALSRGNGTYREITNRVLGNKLGLAYSIASIIVLGPLYAIPRMSAASWDSIVQAFGLNREAKLPLIIFTILFYIITYWFLMNPGKTMDRISSILFPFLIITVIIIVGKGIISPIGEPVAKTYKGSAFAYGFTNGYATAEILCALIFGVVILNSLKDKGVSQERMSKNVVRVGIVGIAMLSCTHLAHMLIGASTGGTIDLEYTALYTAIATKLIGKLGGKLFSIALFFAALTTAIGMTSGCAEFFVEVTDKKIDYKKASIAILIFSTLFGCMGLSSILTILGPILDGIYPAAIVLVLYYSLMPNNQSERHLNLCRYAMITSLIFGVYDSIYTYGIKLNINLGYLSTLYESLPLSSDKLAWVPWTAVAAIMGYLVFQKNKVVSDKNIKV</sequence>
<feature type="transmembrane region" description="Helical" evidence="9">
    <location>
        <begin position="90"/>
        <end position="107"/>
    </location>
</feature>
<feature type="transmembrane region" description="Helical" evidence="9">
    <location>
        <begin position="127"/>
        <end position="147"/>
    </location>
</feature>
<dbReference type="RefSeq" id="WP_106024249.1">
    <property type="nucleotide sequence ID" value="NZ_PVXN01000024.1"/>
</dbReference>
<name>A0A2T0ATL2_9CLOT</name>
<dbReference type="Proteomes" id="UP000239614">
    <property type="component" value="Unassembled WGS sequence"/>
</dbReference>
<dbReference type="OrthoDB" id="1880162at2"/>